<feature type="compositionally biased region" description="Basic and acidic residues" evidence="1">
    <location>
        <begin position="46"/>
        <end position="58"/>
    </location>
</feature>
<gene>
    <name evidence="2" type="ORF">SAMN04490356_4097</name>
</gene>
<dbReference type="EMBL" id="FNST01000002">
    <property type="protein sequence ID" value="SEC42371.1"/>
    <property type="molecule type" value="Genomic_DNA"/>
</dbReference>
<reference evidence="3" key="1">
    <citation type="submission" date="2016-10" db="EMBL/GenBank/DDBJ databases">
        <authorList>
            <person name="Varghese N."/>
            <person name="Submissions S."/>
        </authorList>
    </citation>
    <scope>NUCLEOTIDE SEQUENCE [LARGE SCALE GENOMIC DNA]</scope>
    <source>
        <strain evidence="3">DSM 40318</strain>
    </source>
</reference>
<evidence type="ECO:0000313" key="3">
    <source>
        <dbReference type="Proteomes" id="UP000198609"/>
    </source>
</evidence>
<organism evidence="2 3">
    <name type="scientific">Streptomyces melanosporofaciens</name>
    <dbReference type="NCBI Taxonomy" id="67327"/>
    <lineage>
        <taxon>Bacteria</taxon>
        <taxon>Bacillati</taxon>
        <taxon>Actinomycetota</taxon>
        <taxon>Actinomycetes</taxon>
        <taxon>Kitasatosporales</taxon>
        <taxon>Streptomycetaceae</taxon>
        <taxon>Streptomyces</taxon>
        <taxon>Streptomyces violaceusniger group</taxon>
    </lineage>
</organism>
<name>A0A1H4SEX4_STRMJ</name>
<dbReference type="AlphaFoldDB" id="A0A1H4SEX4"/>
<feature type="region of interest" description="Disordered" evidence="1">
    <location>
        <begin position="31"/>
        <end position="67"/>
    </location>
</feature>
<evidence type="ECO:0000256" key="1">
    <source>
        <dbReference type="SAM" id="MobiDB-lite"/>
    </source>
</evidence>
<evidence type="ECO:0000313" key="2">
    <source>
        <dbReference type="EMBL" id="SEC42371.1"/>
    </source>
</evidence>
<protein>
    <recommendedName>
        <fullName evidence="4">L,D-transpeptidase catalytic domain</fullName>
    </recommendedName>
</protein>
<keyword evidence="3" id="KW-1185">Reference proteome</keyword>
<accession>A0A1H4SEX4</accession>
<sequence length="188" mass="19181">MPRSSTGPAVAVLTAAALGVVGFLGYQAAATAPDHPTQARPGSHAAESKKKDKDDAGSKRKSTALPAGSGTGVRVVYALGDKRVWLVGADGKATHTFQVGPSPASPDPGTYSVTSRNKGGVGSDGVQVEHVVIFHSEGGVVFGFSAAVDGSMPDPNARKRTGAVRESRADSAAMWEFAQVDTKVVVIP</sequence>
<dbReference type="Proteomes" id="UP000198609">
    <property type="component" value="Unassembled WGS sequence"/>
</dbReference>
<evidence type="ECO:0008006" key="4">
    <source>
        <dbReference type="Google" id="ProtNLM"/>
    </source>
</evidence>
<proteinExistence type="predicted"/>